<evidence type="ECO:0000313" key="2">
    <source>
        <dbReference type="Proteomes" id="UP000014065"/>
    </source>
</evidence>
<reference evidence="1 2" key="1">
    <citation type="journal article" date="2012" name="J. Bacteriol.">
        <title>Genome Sequence of "Candidatus Nitrosoarchaeum limnia" BG20, a Low-Salinity Ammonia-Oxidizing Archaeon from the San Francisco Bay Estuary.</title>
        <authorList>
            <person name="Mosier A.C."/>
            <person name="Allen E.E."/>
            <person name="Kim M."/>
            <person name="Ferriera S."/>
            <person name="Francis C.A."/>
        </authorList>
    </citation>
    <scope>NUCLEOTIDE SEQUENCE [LARGE SCALE GENOMIC DNA]</scope>
    <source>
        <strain evidence="1 2">BG20</strain>
    </source>
</reference>
<comment type="caution">
    <text evidence="1">The sequence shown here is derived from an EMBL/GenBank/DDBJ whole genome shotgun (WGS) entry which is preliminary data.</text>
</comment>
<evidence type="ECO:0000313" key="1">
    <source>
        <dbReference type="EMBL" id="EPA04488.1"/>
    </source>
</evidence>
<gene>
    <name evidence="1" type="ORF">BG20_I1553</name>
</gene>
<sequence length="142" mass="16229">MNEYTLTSIGIEDATNLYNEMLSENHFVGFGNSWKYWVRHRNITKNLITICGIEIPFHKVGNKICVNKQELIKKIQDDIKKKIEIKNGPIEVKGTVIGDFVELSRWDSGMIGSYYICRKCKSVANMIDKKLKCSACPNPSLL</sequence>
<accession>S2E0N9</accession>
<keyword evidence="2" id="KW-1185">Reference proteome</keyword>
<proteinExistence type="predicted"/>
<protein>
    <submittedName>
        <fullName evidence="1">Uncharacterized protein</fullName>
    </submittedName>
</protein>
<dbReference type="RefSeq" id="WP_048097239.1">
    <property type="nucleotide sequence ID" value="NZ_AHJG01000290.1"/>
</dbReference>
<organism evidence="1 2">
    <name type="scientific">Candidatus Nitrosarchaeum limnium BG20</name>
    <dbReference type="NCBI Taxonomy" id="859192"/>
    <lineage>
        <taxon>Archaea</taxon>
        <taxon>Nitrososphaerota</taxon>
        <taxon>Nitrososphaeria</taxon>
        <taxon>Nitrosopumilales</taxon>
        <taxon>Nitrosopumilaceae</taxon>
        <taxon>Nitrosarchaeum</taxon>
    </lineage>
</organism>
<dbReference type="AlphaFoldDB" id="S2E0N9"/>
<dbReference type="EMBL" id="AHJG01000290">
    <property type="protein sequence ID" value="EPA04488.1"/>
    <property type="molecule type" value="Genomic_DNA"/>
</dbReference>
<name>S2E0N9_9ARCH</name>
<dbReference type="Proteomes" id="UP000014065">
    <property type="component" value="Unassembled WGS sequence"/>
</dbReference>